<dbReference type="Pfam" id="PF00665">
    <property type="entry name" value="rve"/>
    <property type="match status" value="1"/>
</dbReference>
<dbReference type="InterPro" id="IPR056924">
    <property type="entry name" value="SH3_Tf2-1"/>
</dbReference>
<dbReference type="PROSITE" id="PS50013">
    <property type="entry name" value="CHROMO_2"/>
    <property type="match status" value="1"/>
</dbReference>
<dbReference type="PROSITE" id="PS50994">
    <property type="entry name" value="INTEGRASE"/>
    <property type="match status" value="1"/>
</dbReference>
<dbReference type="InterPro" id="IPR043128">
    <property type="entry name" value="Rev_trsase/Diguanyl_cyclase"/>
</dbReference>
<evidence type="ECO:0000313" key="24">
    <source>
        <dbReference type="Proteomes" id="UP001529510"/>
    </source>
</evidence>
<accession>A0ABD0QQ92</accession>
<evidence type="ECO:0000256" key="15">
    <source>
        <dbReference type="ARBA" id="ARBA00022932"/>
    </source>
</evidence>
<dbReference type="InterPro" id="IPR000477">
    <property type="entry name" value="RT_dom"/>
</dbReference>
<feature type="domain" description="Chromo" evidence="20">
    <location>
        <begin position="1256"/>
        <end position="1314"/>
    </location>
</feature>
<evidence type="ECO:0000256" key="1">
    <source>
        <dbReference type="ARBA" id="ARBA00004123"/>
    </source>
</evidence>
<keyword evidence="6" id="KW-0548">Nucleotidyltransferase</keyword>
<keyword evidence="7" id="KW-0540">Nuclease</keyword>
<evidence type="ECO:0000256" key="3">
    <source>
        <dbReference type="ARBA" id="ARBA00012180"/>
    </source>
</evidence>
<feature type="region of interest" description="Disordered" evidence="19">
    <location>
        <begin position="1224"/>
        <end position="1246"/>
    </location>
</feature>
<keyword evidence="8" id="KW-0479">Metal-binding</keyword>
<evidence type="ECO:0000256" key="11">
    <source>
        <dbReference type="ARBA" id="ARBA00022801"/>
    </source>
</evidence>
<evidence type="ECO:0000256" key="7">
    <source>
        <dbReference type="ARBA" id="ARBA00022722"/>
    </source>
</evidence>
<evidence type="ECO:0000259" key="22">
    <source>
        <dbReference type="PROSITE" id="PS50994"/>
    </source>
</evidence>
<name>A0ABD0QQ92_CIRMR</name>
<dbReference type="CDD" id="cd01647">
    <property type="entry name" value="RT_LTR"/>
    <property type="match status" value="1"/>
</dbReference>
<dbReference type="SUPFAM" id="SSF54160">
    <property type="entry name" value="Chromo domain-like"/>
    <property type="match status" value="1"/>
</dbReference>
<dbReference type="Gene3D" id="3.30.420.10">
    <property type="entry name" value="Ribonuclease H-like superfamily/Ribonuclease H"/>
    <property type="match status" value="1"/>
</dbReference>
<dbReference type="PROSITE" id="PS50878">
    <property type="entry name" value="RT_POL"/>
    <property type="match status" value="1"/>
</dbReference>
<evidence type="ECO:0000259" key="20">
    <source>
        <dbReference type="PROSITE" id="PS50013"/>
    </source>
</evidence>
<keyword evidence="14" id="KW-0695">RNA-directed DNA polymerase</keyword>
<gene>
    <name evidence="23" type="ORF">M9458_015317</name>
</gene>
<evidence type="ECO:0000256" key="9">
    <source>
        <dbReference type="ARBA" id="ARBA00022750"/>
    </source>
</evidence>
<dbReference type="InterPro" id="IPR012337">
    <property type="entry name" value="RNaseH-like_sf"/>
</dbReference>
<dbReference type="GO" id="GO:0003887">
    <property type="term" value="F:DNA-directed DNA polymerase activity"/>
    <property type="evidence" value="ECO:0007669"/>
    <property type="project" value="UniProtKB-KW"/>
</dbReference>
<dbReference type="InterPro" id="IPR041373">
    <property type="entry name" value="RT_RNaseH"/>
</dbReference>
<evidence type="ECO:0000256" key="18">
    <source>
        <dbReference type="ARBA" id="ARBA00039658"/>
    </source>
</evidence>
<dbReference type="GO" id="GO:0015074">
    <property type="term" value="P:DNA integration"/>
    <property type="evidence" value="ECO:0007669"/>
    <property type="project" value="UniProtKB-KW"/>
</dbReference>
<keyword evidence="15" id="KW-0239">DNA-directed DNA polymerase</keyword>
<dbReference type="InterPro" id="IPR041588">
    <property type="entry name" value="Integrase_H2C2"/>
</dbReference>
<keyword evidence="5" id="KW-0808">Transferase</keyword>
<dbReference type="SMART" id="SM00298">
    <property type="entry name" value="CHROMO"/>
    <property type="match status" value="1"/>
</dbReference>
<dbReference type="GO" id="GO:0005634">
    <property type="term" value="C:nucleus"/>
    <property type="evidence" value="ECO:0007669"/>
    <property type="project" value="UniProtKB-SubCell"/>
</dbReference>
<keyword evidence="24" id="KW-1185">Reference proteome</keyword>
<comment type="caution">
    <text evidence="23">The sequence shown here is derived from an EMBL/GenBank/DDBJ whole genome shotgun (WGS) entry which is preliminary data.</text>
</comment>
<feature type="non-terminal residue" evidence="23">
    <location>
        <position position="1343"/>
    </location>
</feature>
<keyword evidence="9" id="KW-0064">Aspartyl protease</keyword>
<dbReference type="Gene3D" id="3.10.10.10">
    <property type="entry name" value="HIV Type 1 Reverse Transcriptase, subunit A, domain 1"/>
    <property type="match status" value="1"/>
</dbReference>
<dbReference type="GO" id="GO:0006508">
    <property type="term" value="P:proteolysis"/>
    <property type="evidence" value="ECO:0007669"/>
    <property type="project" value="UniProtKB-KW"/>
</dbReference>
<comment type="subcellular location">
    <subcellularLocation>
        <location evidence="1">Nucleus</location>
    </subcellularLocation>
</comment>
<dbReference type="Gene3D" id="3.30.70.270">
    <property type="match status" value="2"/>
</dbReference>
<dbReference type="FunFam" id="3.30.70.270:FF:000020">
    <property type="entry name" value="Transposon Tf2-6 polyprotein-like Protein"/>
    <property type="match status" value="1"/>
</dbReference>
<evidence type="ECO:0000256" key="14">
    <source>
        <dbReference type="ARBA" id="ARBA00022918"/>
    </source>
</evidence>
<evidence type="ECO:0000256" key="17">
    <source>
        <dbReference type="ARBA" id="ARBA00023172"/>
    </source>
</evidence>
<evidence type="ECO:0000256" key="12">
    <source>
        <dbReference type="ARBA" id="ARBA00022842"/>
    </source>
</evidence>
<dbReference type="SUPFAM" id="SSF53098">
    <property type="entry name" value="Ribonuclease H-like"/>
    <property type="match status" value="1"/>
</dbReference>
<dbReference type="Pfam" id="PF17917">
    <property type="entry name" value="RT_RNaseH"/>
    <property type="match status" value="1"/>
</dbReference>
<dbReference type="GO" id="GO:0046872">
    <property type="term" value="F:metal ion binding"/>
    <property type="evidence" value="ECO:0007669"/>
    <property type="project" value="UniProtKB-KW"/>
</dbReference>
<dbReference type="GO" id="GO:0004190">
    <property type="term" value="F:aspartic-type endopeptidase activity"/>
    <property type="evidence" value="ECO:0007669"/>
    <property type="project" value="UniProtKB-KW"/>
</dbReference>
<feature type="domain" description="Reverse transcriptase" evidence="21">
    <location>
        <begin position="431"/>
        <end position="610"/>
    </location>
</feature>
<feature type="non-terminal residue" evidence="23">
    <location>
        <position position="1"/>
    </location>
</feature>
<dbReference type="GO" id="GO:0003964">
    <property type="term" value="F:RNA-directed DNA polymerase activity"/>
    <property type="evidence" value="ECO:0007669"/>
    <property type="project" value="UniProtKB-KW"/>
</dbReference>
<evidence type="ECO:0000256" key="5">
    <source>
        <dbReference type="ARBA" id="ARBA00022679"/>
    </source>
</evidence>
<dbReference type="FunFam" id="1.10.340.70:FF:000001">
    <property type="entry name" value="Retrovirus-related Pol polyprotein from transposon gypsy-like Protein"/>
    <property type="match status" value="1"/>
</dbReference>
<feature type="region of interest" description="Disordered" evidence="19">
    <location>
        <begin position="51"/>
        <end position="72"/>
    </location>
</feature>
<comment type="similarity">
    <text evidence="2">Belongs to the beta type-B retroviral polymerase family. HERV class-II K(HML-2) pol subfamily.</text>
</comment>
<keyword evidence="4" id="KW-0645">Protease</keyword>
<keyword evidence="17" id="KW-0233">DNA recombination</keyword>
<dbReference type="FunFam" id="3.30.420.10:FF:000032">
    <property type="entry name" value="Retrovirus-related Pol polyprotein from transposon 297-like Protein"/>
    <property type="match status" value="1"/>
</dbReference>
<feature type="region of interest" description="Disordered" evidence="19">
    <location>
        <begin position="1298"/>
        <end position="1343"/>
    </location>
</feature>
<dbReference type="Pfam" id="PF19259">
    <property type="entry name" value="Ty3_capsid"/>
    <property type="match status" value="1"/>
</dbReference>
<dbReference type="InterPro" id="IPR050951">
    <property type="entry name" value="Retrovirus_Pol_polyprotein"/>
</dbReference>
<evidence type="ECO:0000256" key="19">
    <source>
        <dbReference type="SAM" id="MobiDB-lite"/>
    </source>
</evidence>
<evidence type="ECO:0000313" key="23">
    <source>
        <dbReference type="EMBL" id="KAL0188218.1"/>
    </source>
</evidence>
<feature type="compositionally biased region" description="Basic residues" evidence="19">
    <location>
        <begin position="1312"/>
        <end position="1328"/>
    </location>
</feature>
<dbReference type="SUPFAM" id="SSF56672">
    <property type="entry name" value="DNA/RNA polymerases"/>
    <property type="match status" value="1"/>
</dbReference>
<evidence type="ECO:0000256" key="13">
    <source>
        <dbReference type="ARBA" id="ARBA00022908"/>
    </source>
</evidence>
<dbReference type="GO" id="GO:0004523">
    <property type="term" value="F:RNA-DNA hybrid ribonuclease activity"/>
    <property type="evidence" value="ECO:0007669"/>
    <property type="project" value="UniProtKB-EC"/>
</dbReference>
<organism evidence="23 24">
    <name type="scientific">Cirrhinus mrigala</name>
    <name type="common">Mrigala</name>
    <dbReference type="NCBI Taxonomy" id="683832"/>
    <lineage>
        <taxon>Eukaryota</taxon>
        <taxon>Metazoa</taxon>
        <taxon>Chordata</taxon>
        <taxon>Craniata</taxon>
        <taxon>Vertebrata</taxon>
        <taxon>Euteleostomi</taxon>
        <taxon>Actinopterygii</taxon>
        <taxon>Neopterygii</taxon>
        <taxon>Teleostei</taxon>
        <taxon>Ostariophysi</taxon>
        <taxon>Cypriniformes</taxon>
        <taxon>Cyprinidae</taxon>
        <taxon>Labeoninae</taxon>
        <taxon>Labeonini</taxon>
        <taxon>Cirrhinus</taxon>
    </lineage>
</organism>
<keyword evidence="12" id="KW-0460">Magnesium</keyword>
<keyword evidence="13" id="KW-0229">DNA integration</keyword>
<dbReference type="InterPro" id="IPR045358">
    <property type="entry name" value="Ty3_capsid"/>
</dbReference>
<dbReference type="Proteomes" id="UP001529510">
    <property type="component" value="Unassembled WGS sequence"/>
</dbReference>
<dbReference type="Pfam" id="PF00078">
    <property type="entry name" value="RVT_1"/>
    <property type="match status" value="1"/>
</dbReference>
<dbReference type="FunFam" id="3.10.20.370:FF:000003">
    <property type="entry name" value="Transposon Tf2-6 polyprotein"/>
    <property type="match status" value="1"/>
</dbReference>
<dbReference type="CDD" id="cd09274">
    <property type="entry name" value="RNase_HI_RT_Ty3"/>
    <property type="match status" value="1"/>
</dbReference>
<keyword evidence="10" id="KW-0255">Endonuclease</keyword>
<dbReference type="EC" id="3.1.26.4" evidence="3"/>
<evidence type="ECO:0000256" key="8">
    <source>
        <dbReference type="ARBA" id="ARBA00022723"/>
    </source>
</evidence>
<dbReference type="InterPro" id="IPR000953">
    <property type="entry name" value="Chromo/chromo_shadow_dom"/>
</dbReference>
<evidence type="ECO:0000256" key="2">
    <source>
        <dbReference type="ARBA" id="ARBA00010879"/>
    </source>
</evidence>
<reference evidence="23 24" key="1">
    <citation type="submission" date="2024-05" db="EMBL/GenBank/DDBJ databases">
        <title>Genome sequencing and assembly of Indian major carp, Cirrhinus mrigala (Hamilton, 1822).</title>
        <authorList>
            <person name="Mohindra V."/>
            <person name="Chowdhury L.M."/>
            <person name="Lal K."/>
            <person name="Jena J.K."/>
        </authorList>
    </citation>
    <scope>NUCLEOTIDE SEQUENCE [LARGE SCALE GENOMIC DNA]</scope>
    <source>
        <strain evidence="23">CM1030</strain>
        <tissue evidence="23">Blood</tissue>
    </source>
</reference>
<dbReference type="InterPro" id="IPR036397">
    <property type="entry name" value="RNaseH_sf"/>
</dbReference>
<dbReference type="GO" id="GO:0006310">
    <property type="term" value="P:DNA recombination"/>
    <property type="evidence" value="ECO:0007669"/>
    <property type="project" value="UniProtKB-KW"/>
</dbReference>
<dbReference type="Gene3D" id="2.40.50.40">
    <property type="match status" value="1"/>
</dbReference>
<keyword evidence="11" id="KW-0378">Hydrolase</keyword>
<feature type="compositionally biased region" description="Basic and acidic residues" evidence="19">
    <location>
        <begin position="1298"/>
        <end position="1311"/>
    </location>
</feature>
<dbReference type="Gene3D" id="1.10.340.70">
    <property type="match status" value="1"/>
</dbReference>
<dbReference type="PANTHER" id="PTHR37984:SF5">
    <property type="entry name" value="PROTEIN NYNRIN-LIKE"/>
    <property type="match status" value="1"/>
</dbReference>
<dbReference type="Pfam" id="PF00385">
    <property type="entry name" value="Chromo"/>
    <property type="match status" value="1"/>
</dbReference>
<keyword evidence="16" id="KW-0238">DNA-binding</keyword>
<evidence type="ECO:0000256" key="4">
    <source>
        <dbReference type="ARBA" id="ARBA00022670"/>
    </source>
</evidence>
<sequence length="1343" mass="151861">KTSPDQDPAAIVQLSSVLSAQANQLALHQQQLERLTSLTGELVKALQTLTPTPPATAVTPSPVSPPTPQPATVSPRLAFPDKFDGSPSKCKGFLLQCSIFVNQQPALYPTDASKISFVCSLLTGKALDWATAVWGTDGSVFPTFNYFLQRFREVFDHPSGGKNAGEQLLALSQGSSTAAEYALNFRTLAAQTTWVEDTLKLLFRRGLNTDLQTELACRDEGRGLEEFIELAIHIDNLIRSRRPSRFNTLNLPSISPNQEPVTKHHLTLTPSNSHLAVEALDGRPLGEGRVTALTEGLKMQTLKFYVIPSPNHPLILGLPWLRQHDPYISWRGNEIRQWGPDCYHQCIPASSRIPVNTITCNDSPIEAAGLPAEYHDLIEAFSKSKATQLPPHRPSDCAIELLPGTAPPKGRIFPLSQPESEAMKNYIEEELSKGFIRPSTSPAAAGFFFVKKKDGTLRPCIDYRGLNDITVKFRYPLPLVPAALEQLRQAKYFTKLDLRSAYNLIRIREGDEWKTAFSTSSGHYEYCVMPFGLANSPSVFQSFINDVFRDMLDRWVIVYIDDILIYSSSLQEHILHVRAVLQRLIKHQLYAKAEKCEFHQMSISFLGYIISHEGVSMDEAKVRAVTEWPQPRTLKELQRFLGFANFYRRFIRGFSLIAAPLTSMTKRSSPHLTWTTAATQAFTDLKSRFTTAPILHHPDPSLPFVVEVDASSTGIGAILSQRNGSPARMFPCAYYSRKLSSAERNYDVGNRELLAMKSAVEEWRHWLEGAQHPFTILTDHKNLEYLRSAKRLNPRQARWALFFTRFNFTVTYRPGTKNTKADSLSRMTESTDQPNTNETIIPENLLVAPVQWDIVTNINLTNEQHPPPPECPPQLTYVPETHREQLLQQVHSTPSSGHPGITATLHLLKNRFWWPTINQDTQAFVKNCTVCNTCKPSRQLPAGLLQPLPIPQRPWSHIAIDFVTDLPNSQGKTTILTVVDRFSKSCRLIPLPKLPTALETAETLCNFVFRFYGLPEDILSDRGPQFTSRIWAAFFSLLNVNISLTSGYHPQANGQTERLNQELTRFLRTYCHSHQADWSRYLMWAEYAQNSLLKPATGLTPFKCVLGYQPPLFPWSGEPSDLPSVNEWLQRSEETWNRAHIHLQRAVRHQVEQANRHRRPNPEYTPGQWVWLSTRDLRLRLPSRKLSPRYVGPFKILRQITPVSFRLELPSNYRISPTFHVSLLKPAEGPGETTEEEEGAEVQTPPPILVDGEEAYQVRDLLDSRRRGGVLQYLVDWEGYGPEERSWVNARDILDPTLKEAFHQAHPEKPAPRPRGRPRRQQPSRFRSRSQGGGSVTNEAPAS</sequence>
<feature type="domain" description="Integrase catalytic" evidence="22">
    <location>
        <begin position="950"/>
        <end position="1109"/>
    </location>
</feature>
<dbReference type="InterPro" id="IPR016197">
    <property type="entry name" value="Chromo-like_dom_sf"/>
</dbReference>
<dbReference type="InterPro" id="IPR001584">
    <property type="entry name" value="Integrase_cat-core"/>
</dbReference>
<dbReference type="GO" id="GO:0003677">
    <property type="term" value="F:DNA binding"/>
    <property type="evidence" value="ECO:0007669"/>
    <property type="project" value="UniProtKB-KW"/>
</dbReference>
<dbReference type="InterPro" id="IPR023780">
    <property type="entry name" value="Chromo_domain"/>
</dbReference>
<evidence type="ECO:0000256" key="10">
    <source>
        <dbReference type="ARBA" id="ARBA00022759"/>
    </source>
</evidence>
<dbReference type="InterPro" id="IPR043502">
    <property type="entry name" value="DNA/RNA_pol_sf"/>
</dbReference>
<evidence type="ECO:0000256" key="16">
    <source>
        <dbReference type="ARBA" id="ARBA00023125"/>
    </source>
</evidence>
<protein>
    <recommendedName>
        <fullName evidence="18">Gypsy retrotransposon integrase-like protein 1</fullName>
        <ecNumber evidence="3">3.1.26.4</ecNumber>
    </recommendedName>
</protein>
<dbReference type="EMBL" id="JAMKFB020000007">
    <property type="protein sequence ID" value="KAL0188218.1"/>
    <property type="molecule type" value="Genomic_DNA"/>
</dbReference>
<dbReference type="Pfam" id="PF17921">
    <property type="entry name" value="Integrase_H2C2"/>
    <property type="match status" value="1"/>
</dbReference>
<evidence type="ECO:0000256" key="6">
    <source>
        <dbReference type="ARBA" id="ARBA00022695"/>
    </source>
</evidence>
<evidence type="ECO:0000259" key="21">
    <source>
        <dbReference type="PROSITE" id="PS50878"/>
    </source>
</evidence>
<dbReference type="PANTHER" id="PTHR37984">
    <property type="entry name" value="PROTEIN CBG26694"/>
    <property type="match status" value="1"/>
</dbReference>
<proteinExistence type="inferred from homology"/>
<dbReference type="Pfam" id="PF24626">
    <property type="entry name" value="SH3_Tf2-1"/>
    <property type="match status" value="1"/>
</dbReference>